<proteinExistence type="predicted"/>
<dbReference type="Proteomes" id="UP000262825">
    <property type="component" value="Unassembled WGS sequence"/>
</dbReference>
<gene>
    <name evidence="1" type="ORF">SCODWIG_02190</name>
</gene>
<dbReference type="Pfam" id="PF20180">
    <property type="entry name" value="UQCC2_CBP6"/>
    <property type="match status" value="1"/>
</dbReference>
<protein>
    <submittedName>
        <fullName evidence="1">Related to Cytochrome B pre-mRNA-processing protein 6</fullName>
    </submittedName>
</protein>
<organism evidence="1 2">
    <name type="scientific">Saccharomycodes ludwigii</name>
    <dbReference type="NCBI Taxonomy" id="36035"/>
    <lineage>
        <taxon>Eukaryota</taxon>
        <taxon>Fungi</taxon>
        <taxon>Dikarya</taxon>
        <taxon>Ascomycota</taxon>
        <taxon>Saccharomycotina</taxon>
        <taxon>Saccharomycetes</taxon>
        <taxon>Saccharomycodales</taxon>
        <taxon>Saccharomycodaceae</taxon>
        <taxon>Saccharomycodes</taxon>
    </lineage>
</organism>
<dbReference type="GO" id="GO:0061671">
    <property type="term" value="C:Cbp3p-Cbp6 complex"/>
    <property type="evidence" value="ECO:0007669"/>
    <property type="project" value="InterPro"/>
</dbReference>
<dbReference type="EMBL" id="UFAJ01000351">
    <property type="protein sequence ID" value="SSD60429.1"/>
    <property type="molecule type" value="Genomic_DNA"/>
</dbReference>
<dbReference type="VEuPathDB" id="FungiDB:SCODWIG_02190"/>
<reference evidence="2" key="1">
    <citation type="submission" date="2018-06" db="EMBL/GenBank/DDBJ databases">
        <authorList>
            <person name="Guldener U."/>
        </authorList>
    </citation>
    <scope>NUCLEOTIDE SEQUENCE [LARGE SCALE GENOMIC DNA]</scope>
    <source>
        <strain evidence="2">UTAD17</strain>
    </source>
</reference>
<evidence type="ECO:0000313" key="2">
    <source>
        <dbReference type="Proteomes" id="UP000262825"/>
    </source>
</evidence>
<dbReference type="AlphaFoldDB" id="A0A376B774"/>
<evidence type="ECO:0000313" key="1">
    <source>
        <dbReference type="EMBL" id="SSD60429.1"/>
    </source>
</evidence>
<dbReference type="OrthoDB" id="2107880at2759"/>
<dbReference type="InterPro" id="IPR037653">
    <property type="entry name" value="Cbp6"/>
</dbReference>
<sequence length="156" mass="17779">MPGNISESAKVLVKLIEQLPEERIKHLVSFKDIQLKRFRPVAGISNSDEPAPKKPTLAEIKDIINRTKSPLGLQNDVLKKIAQATPKETFTVDSIDQQIKSLKALCENKYKTYYDVGNKLYRPAGNPNYYQRLLDELDGKRKENIFTAFRTVVFGK</sequence>
<dbReference type="PANTHER" id="PTHR28250">
    <property type="entry name" value="CYTOCHROME B PRE-MRNA-PROCESSING PROTEIN 6"/>
    <property type="match status" value="1"/>
</dbReference>
<dbReference type="PANTHER" id="PTHR28250:SF1">
    <property type="entry name" value="CYTOCHROME B PRE-MRNA-PROCESSING PROTEIN 6"/>
    <property type="match status" value="1"/>
</dbReference>
<accession>A0A376B774</accession>
<keyword evidence="2" id="KW-1185">Reference proteome</keyword>
<dbReference type="GO" id="GO:0043022">
    <property type="term" value="F:ribosome binding"/>
    <property type="evidence" value="ECO:0007669"/>
    <property type="project" value="InterPro"/>
</dbReference>
<dbReference type="GO" id="GO:0034551">
    <property type="term" value="P:mitochondrial respiratory chain complex III assembly"/>
    <property type="evidence" value="ECO:0007669"/>
    <property type="project" value="TreeGrafter"/>
</dbReference>
<name>A0A376B774_9ASCO</name>